<keyword evidence="1" id="KW-1133">Transmembrane helix</keyword>
<evidence type="ECO:0000256" key="1">
    <source>
        <dbReference type="SAM" id="Phobius"/>
    </source>
</evidence>
<feature type="transmembrane region" description="Helical" evidence="1">
    <location>
        <begin position="78"/>
        <end position="98"/>
    </location>
</feature>
<feature type="transmembrane region" description="Helical" evidence="1">
    <location>
        <begin position="199"/>
        <end position="219"/>
    </location>
</feature>
<dbReference type="Pfam" id="PF05675">
    <property type="entry name" value="DUF817"/>
    <property type="match status" value="1"/>
</dbReference>
<dbReference type="EMBL" id="CP003740">
    <property type="protein sequence ID" value="AGI69172.1"/>
    <property type="molecule type" value="Genomic_DNA"/>
</dbReference>
<feature type="transmembrane region" description="Helical" evidence="1">
    <location>
        <begin position="163"/>
        <end position="187"/>
    </location>
</feature>
<feature type="transmembrane region" description="Helical" evidence="1">
    <location>
        <begin position="225"/>
        <end position="242"/>
    </location>
</feature>
<reference evidence="2 3" key="1">
    <citation type="journal article" date="2013" name="PLoS ONE">
        <title>Poles Apart: Arctic and Antarctic Octadecabacter strains Share High Genome Plasticity and a New Type of Xanthorhodopsin.</title>
        <authorList>
            <person name="Vollmers J."/>
            <person name="Voget S."/>
            <person name="Dietrich S."/>
            <person name="Gollnow K."/>
            <person name="Smits M."/>
            <person name="Meyer K."/>
            <person name="Brinkhoff T."/>
            <person name="Simon M."/>
            <person name="Daniel R."/>
        </authorList>
    </citation>
    <scope>NUCLEOTIDE SEQUENCE [LARGE SCALE GENOMIC DNA]</scope>
    <source>
        <strain evidence="2 3">307</strain>
    </source>
</reference>
<gene>
    <name evidence="2" type="ORF">OAN307_c37130</name>
</gene>
<name>M9RAF2_9RHOB</name>
<dbReference type="HOGENOM" id="CLU_070515_1_0_5"/>
<dbReference type="InterPro" id="IPR008535">
    <property type="entry name" value="DUF817"/>
</dbReference>
<dbReference type="Proteomes" id="UP000005307">
    <property type="component" value="Chromosome"/>
</dbReference>
<feature type="transmembrane region" description="Helical" evidence="1">
    <location>
        <begin position="104"/>
        <end position="124"/>
    </location>
</feature>
<sequence length="335" mass="37840">MKRSAIPSRFIPTFDQRYRNCLKPPQDLRKESVDIRGGFRFSSAMQQPQSFDTTVGHPLRAKLPAPLAEVATFALKHLWAGLFGGLLLFAVICTNAIWADHWPIERYDALFAFAVLIQAAMLLFKFETWQEAKVIALFHFTGTAMEIFKVNAGSWAYPEDAFFMVMNVPLFSGFMYASVGSYIARVIRIFDMRFTPYPPFRVTAVLAVAIYVNFFSHHYLPDLRLALFAATVIVFWRTRVVFKVERQYALPLPLAALCTSFFLWIAENVGTLTGTWVYAGSCAFEMASIGKMGSWYLLLYVAFVTVTLVVREPLNIKGSRATSERSAAPPRQGSD</sequence>
<organism evidence="2 3">
    <name type="scientific">Octadecabacter antarcticus 307</name>
    <dbReference type="NCBI Taxonomy" id="391626"/>
    <lineage>
        <taxon>Bacteria</taxon>
        <taxon>Pseudomonadati</taxon>
        <taxon>Pseudomonadota</taxon>
        <taxon>Alphaproteobacteria</taxon>
        <taxon>Rhodobacterales</taxon>
        <taxon>Roseobacteraceae</taxon>
        <taxon>Octadecabacter</taxon>
    </lineage>
</organism>
<keyword evidence="3" id="KW-1185">Reference proteome</keyword>
<keyword evidence="1" id="KW-0812">Transmembrane</keyword>
<keyword evidence="1" id="KW-0472">Membrane</keyword>
<feature type="transmembrane region" description="Helical" evidence="1">
    <location>
        <begin position="293"/>
        <end position="310"/>
    </location>
</feature>
<feature type="transmembrane region" description="Helical" evidence="1">
    <location>
        <begin position="249"/>
        <end position="266"/>
    </location>
</feature>
<proteinExistence type="predicted"/>
<evidence type="ECO:0000313" key="3">
    <source>
        <dbReference type="Proteomes" id="UP000005307"/>
    </source>
</evidence>
<feature type="transmembrane region" description="Helical" evidence="1">
    <location>
        <begin position="136"/>
        <end position="157"/>
    </location>
</feature>
<evidence type="ECO:0000313" key="2">
    <source>
        <dbReference type="EMBL" id="AGI69172.1"/>
    </source>
</evidence>
<dbReference type="KEGG" id="oat:OAN307_c37130"/>
<dbReference type="eggNOG" id="COG3739">
    <property type="taxonomic scope" value="Bacteria"/>
</dbReference>
<dbReference type="AlphaFoldDB" id="M9RAF2"/>
<accession>M9RAF2</accession>
<protein>
    <submittedName>
        <fullName evidence="2">DUF817-family membrane protein</fullName>
    </submittedName>
</protein>